<evidence type="ECO:0000313" key="13">
    <source>
        <dbReference type="Ensembl" id="ENSLLEP00000023588.1"/>
    </source>
</evidence>
<protein>
    <recommendedName>
        <fullName evidence="12">G-protein coupled receptors family 3 profile domain-containing protein</fullName>
    </recommendedName>
</protein>
<feature type="transmembrane region" description="Helical" evidence="11">
    <location>
        <begin position="301"/>
        <end position="325"/>
    </location>
</feature>
<dbReference type="PROSITE" id="PS00981">
    <property type="entry name" value="G_PROTEIN_RECEP_F3_3"/>
    <property type="match status" value="1"/>
</dbReference>
<feature type="transmembrane region" description="Helical" evidence="11">
    <location>
        <begin position="345"/>
        <end position="364"/>
    </location>
</feature>
<dbReference type="Proteomes" id="UP000694569">
    <property type="component" value="Unplaced"/>
</dbReference>
<keyword evidence="8" id="KW-0675">Receptor</keyword>
<evidence type="ECO:0000256" key="2">
    <source>
        <dbReference type="ARBA" id="ARBA00022475"/>
    </source>
</evidence>
<dbReference type="SUPFAM" id="SSF53822">
    <property type="entry name" value="Periplasmic binding protein-like I"/>
    <property type="match status" value="1"/>
</dbReference>
<dbReference type="InterPro" id="IPR001828">
    <property type="entry name" value="ANF_lig-bd_rcpt"/>
</dbReference>
<dbReference type="Pfam" id="PF00003">
    <property type="entry name" value="7tm_3"/>
    <property type="match status" value="1"/>
</dbReference>
<proteinExistence type="predicted"/>
<keyword evidence="7 11" id="KW-0472">Membrane</keyword>
<dbReference type="InterPro" id="IPR017978">
    <property type="entry name" value="GPCR_3_C"/>
</dbReference>
<evidence type="ECO:0000256" key="11">
    <source>
        <dbReference type="SAM" id="Phobius"/>
    </source>
</evidence>
<dbReference type="PANTHER" id="PTHR24061:SF588">
    <property type="entry name" value="VOMERONASAL TYPE-2 RECEPTOR 26"/>
    <property type="match status" value="1"/>
</dbReference>
<evidence type="ECO:0000256" key="7">
    <source>
        <dbReference type="ARBA" id="ARBA00023136"/>
    </source>
</evidence>
<dbReference type="CDD" id="cd15283">
    <property type="entry name" value="7tmC_V2R_pheromone"/>
    <property type="match status" value="1"/>
</dbReference>
<dbReference type="Gene3D" id="2.10.50.30">
    <property type="entry name" value="GPCR, family 3, nine cysteines domain"/>
    <property type="match status" value="1"/>
</dbReference>
<dbReference type="PRINTS" id="PR01535">
    <property type="entry name" value="VOMERONASL2R"/>
</dbReference>
<feature type="transmembrane region" description="Helical" evidence="11">
    <location>
        <begin position="268"/>
        <end position="289"/>
    </location>
</feature>
<keyword evidence="6" id="KW-0297">G-protein coupled receptor</keyword>
<dbReference type="InterPro" id="IPR017979">
    <property type="entry name" value="GPCR_3_CS"/>
</dbReference>
<dbReference type="AlphaFoldDB" id="A0A8C5PJ72"/>
<organism evidence="13 14">
    <name type="scientific">Leptobrachium leishanense</name>
    <name type="common">Leishan spiny toad</name>
    <dbReference type="NCBI Taxonomy" id="445787"/>
    <lineage>
        <taxon>Eukaryota</taxon>
        <taxon>Metazoa</taxon>
        <taxon>Chordata</taxon>
        <taxon>Craniata</taxon>
        <taxon>Vertebrata</taxon>
        <taxon>Euteleostomi</taxon>
        <taxon>Amphibia</taxon>
        <taxon>Batrachia</taxon>
        <taxon>Anura</taxon>
        <taxon>Pelobatoidea</taxon>
        <taxon>Megophryidae</taxon>
        <taxon>Leptobrachium</taxon>
    </lineage>
</organism>
<dbReference type="PROSITE" id="PS50259">
    <property type="entry name" value="G_PROTEIN_RECEP_F3_4"/>
    <property type="match status" value="1"/>
</dbReference>
<dbReference type="InterPro" id="IPR011500">
    <property type="entry name" value="GPCR_3_9-Cys_dom"/>
</dbReference>
<dbReference type="InterPro" id="IPR038550">
    <property type="entry name" value="GPCR_3_9-Cys_sf"/>
</dbReference>
<evidence type="ECO:0000256" key="9">
    <source>
        <dbReference type="ARBA" id="ARBA00023180"/>
    </source>
</evidence>
<dbReference type="InterPro" id="IPR004073">
    <property type="entry name" value="GPCR_3_vmron_rcpt_2"/>
</dbReference>
<evidence type="ECO:0000256" key="3">
    <source>
        <dbReference type="ARBA" id="ARBA00022692"/>
    </source>
</evidence>
<dbReference type="Ensembl" id="ENSLLET00000024488.1">
    <property type="protein sequence ID" value="ENSLLEP00000023588.1"/>
    <property type="gene ID" value="ENSLLEG00000014989.1"/>
</dbReference>
<dbReference type="InterPro" id="IPR028082">
    <property type="entry name" value="Peripla_BP_I"/>
</dbReference>
<evidence type="ECO:0000313" key="14">
    <source>
        <dbReference type="Proteomes" id="UP000694569"/>
    </source>
</evidence>
<feature type="transmembrane region" description="Helical" evidence="11">
    <location>
        <begin position="230"/>
        <end position="256"/>
    </location>
</feature>
<feature type="transmembrane region" description="Helical" evidence="11">
    <location>
        <begin position="395"/>
        <end position="413"/>
    </location>
</feature>
<name>A0A8C5PJ72_9ANUR</name>
<evidence type="ECO:0000256" key="10">
    <source>
        <dbReference type="ARBA" id="ARBA00023224"/>
    </source>
</evidence>
<feature type="domain" description="G-protein coupled receptors family 3 profile" evidence="12">
    <location>
        <begin position="231"/>
        <end position="495"/>
    </location>
</feature>
<keyword evidence="4" id="KW-0732">Signal</keyword>
<keyword evidence="9" id="KW-0325">Glycoprotein</keyword>
<evidence type="ECO:0000256" key="8">
    <source>
        <dbReference type="ARBA" id="ARBA00023170"/>
    </source>
</evidence>
<evidence type="ECO:0000256" key="5">
    <source>
        <dbReference type="ARBA" id="ARBA00022989"/>
    </source>
</evidence>
<dbReference type="InterPro" id="IPR000068">
    <property type="entry name" value="GPCR_3_Ca_sens_rcpt-rel"/>
</dbReference>
<dbReference type="Gene3D" id="3.40.50.2300">
    <property type="match status" value="2"/>
</dbReference>
<reference evidence="13" key="2">
    <citation type="submission" date="2025-09" db="UniProtKB">
        <authorList>
            <consortium name="Ensembl"/>
        </authorList>
    </citation>
    <scope>IDENTIFICATION</scope>
</reference>
<dbReference type="FunFam" id="2.10.50.30:FF:000003">
    <property type="entry name" value="Vomeronasal 2, receptor 120"/>
    <property type="match status" value="1"/>
</dbReference>
<dbReference type="GO" id="GO:0004930">
    <property type="term" value="F:G protein-coupled receptor activity"/>
    <property type="evidence" value="ECO:0007669"/>
    <property type="project" value="UniProtKB-KW"/>
</dbReference>
<feature type="transmembrane region" description="Helical" evidence="11">
    <location>
        <begin position="425"/>
        <end position="445"/>
    </location>
</feature>
<keyword evidence="14" id="KW-1185">Reference proteome</keyword>
<keyword evidence="2" id="KW-1003">Cell membrane</keyword>
<comment type="subcellular location">
    <subcellularLocation>
        <location evidence="1">Cell membrane</location>
        <topology evidence="1">Multi-pass membrane protein</topology>
    </subcellularLocation>
</comment>
<dbReference type="PANTHER" id="PTHR24061">
    <property type="entry name" value="CALCIUM-SENSING RECEPTOR-RELATED"/>
    <property type="match status" value="1"/>
</dbReference>
<reference evidence="13" key="1">
    <citation type="submission" date="2025-08" db="UniProtKB">
        <authorList>
            <consortium name="Ensembl"/>
        </authorList>
    </citation>
    <scope>IDENTIFICATION</scope>
</reference>
<dbReference type="GO" id="GO:0005886">
    <property type="term" value="C:plasma membrane"/>
    <property type="evidence" value="ECO:0007669"/>
    <property type="project" value="UniProtKB-SubCell"/>
</dbReference>
<evidence type="ECO:0000256" key="6">
    <source>
        <dbReference type="ARBA" id="ARBA00023040"/>
    </source>
</evidence>
<dbReference type="PRINTS" id="PR00248">
    <property type="entry name" value="GPCRMGR"/>
</dbReference>
<keyword evidence="5 11" id="KW-1133">Transmembrane helix</keyword>
<accession>A0A8C5PJ72</accession>
<evidence type="ECO:0000256" key="1">
    <source>
        <dbReference type="ARBA" id="ARBA00004651"/>
    </source>
</evidence>
<feature type="transmembrane region" description="Helical" evidence="11">
    <location>
        <begin position="457"/>
        <end position="480"/>
    </location>
</feature>
<dbReference type="GeneTree" id="ENSGT00950000182788"/>
<keyword evidence="3 11" id="KW-0812">Transmembrane</keyword>
<dbReference type="OrthoDB" id="5984008at2759"/>
<evidence type="ECO:0000259" key="12">
    <source>
        <dbReference type="PROSITE" id="PS50259"/>
    </source>
</evidence>
<sequence>MECLSPNLEKNRVFQALYHFTARNCSGEEQTLDVIDTFLNPVYDAVYALAHGLHSMYTFMDKTYPETDPLSYDYRNTLHHYVRRVRYTDFSGKEVFFNERGEVPGKYYLLNLKLTANKNSYMVLKRIVGAFDTSFPEDQQLTVHQEKIAWKSGRIPRARCNDECPPGSRKARGEGHYSCCYDCVPCSAGEISIIRDSDSCNKCPDNEWPNITKTKCLPKTYDFLSYEEEIIGPVFCSLSILFSLLTLHILGLLIVFRDTPIVQANNRTLSFLLLVSIMMSFLCVFLFLGRPVDITCMLRQTSFAIIFSIAVSSVLAKTIMVCIAFKATKPGSYWRKWLGVKVSNCVVFMSSAVPVLINVIWLSIAPPFQEFDLYSYPGKIIIQCNEGSVTAFYSVLGYMGILAAVSFLLAFMVRTLPDSFNEAKYITFSMLVFCSVWIAMIPAYLSTKGKDMVAVEIFAILTSSTGLLACIFFPKCYILLIRPELNTRKYLLEKIKS</sequence>
<keyword evidence="10" id="KW-0807">Transducer</keyword>
<dbReference type="InterPro" id="IPR000337">
    <property type="entry name" value="GPCR_3"/>
</dbReference>
<dbReference type="Pfam" id="PF01094">
    <property type="entry name" value="ANF_receptor"/>
    <property type="match status" value="1"/>
</dbReference>
<dbReference type="Pfam" id="PF07562">
    <property type="entry name" value="NCD3G"/>
    <property type="match status" value="1"/>
</dbReference>
<evidence type="ECO:0000256" key="4">
    <source>
        <dbReference type="ARBA" id="ARBA00022729"/>
    </source>
</evidence>